<dbReference type="Proteomes" id="UP001054945">
    <property type="component" value="Unassembled WGS sequence"/>
</dbReference>
<evidence type="ECO:0000313" key="2">
    <source>
        <dbReference type="Proteomes" id="UP001054945"/>
    </source>
</evidence>
<name>A0AAV4NHB3_CAEEX</name>
<gene>
    <name evidence="1" type="ORF">CEXT_322931</name>
</gene>
<organism evidence="1 2">
    <name type="scientific">Caerostris extrusa</name>
    <name type="common">Bark spider</name>
    <name type="synonym">Caerostris bankana</name>
    <dbReference type="NCBI Taxonomy" id="172846"/>
    <lineage>
        <taxon>Eukaryota</taxon>
        <taxon>Metazoa</taxon>
        <taxon>Ecdysozoa</taxon>
        <taxon>Arthropoda</taxon>
        <taxon>Chelicerata</taxon>
        <taxon>Arachnida</taxon>
        <taxon>Araneae</taxon>
        <taxon>Araneomorphae</taxon>
        <taxon>Entelegynae</taxon>
        <taxon>Araneoidea</taxon>
        <taxon>Araneidae</taxon>
        <taxon>Caerostris</taxon>
    </lineage>
</organism>
<sequence length="102" mass="11871">MKSSASPTDDFIVALICRVPTHENKKSVQTWDDSFLEKNVTLGFVVPSFCFGGYFFKCIQEQMEGFYLKIRIKKMEVLSVMKNRVLLVLRVSREASLFYFEI</sequence>
<reference evidence="1 2" key="1">
    <citation type="submission" date="2021-06" db="EMBL/GenBank/DDBJ databases">
        <title>Caerostris extrusa draft genome.</title>
        <authorList>
            <person name="Kono N."/>
            <person name="Arakawa K."/>
        </authorList>
    </citation>
    <scope>NUCLEOTIDE SEQUENCE [LARGE SCALE GENOMIC DNA]</scope>
</reference>
<evidence type="ECO:0000313" key="1">
    <source>
        <dbReference type="EMBL" id="GIX84130.1"/>
    </source>
</evidence>
<proteinExistence type="predicted"/>
<dbReference type="AlphaFoldDB" id="A0AAV4NHB3"/>
<dbReference type="EMBL" id="BPLR01020932">
    <property type="protein sequence ID" value="GIX84130.1"/>
    <property type="molecule type" value="Genomic_DNA"/>
</dbReference>
<keyword evidence="2" id="KW-1185">Reference proteome</keyword>
<accession>A0AAV4NHB3</accession>
<protein>
    <submittedName>
        <fullName evidence="1">Uncharacterized protein</fullName>
    </submittedName>
</protein>
<comment type="caution">
    <text evidence="1">The sequence shown here is derived from an EMBL/GenBank/DDBJ whole genome shotgun (WGS) entry which is preliminary data.</text>
</comment>